<dbReference type="NCBIfam" id="NF041551">
    <property type="entry name" value="YlcI_YnfO_N"/>
    <property type="match status" value="1"/>
</dbReference>
<name>A0A2J5PWV2_9ENTR</name>
<reference evidence="1 2" key="1">
    <citation type="submission" date="2017-11" db="EMBL/GenBank/DDBJ databases">
        <authorList>
            <person name="Han C.G."/>
        </authorList>
    </citation>
    <scope>NUCLEOTIDE SEQUENCE [LARGE SCALE GENOMIC DNA]</scope>
    <source>
        <strain evidence="1 2">A10</strain>
    </source>
</reference>
<comment type="caution">
    <text evidence="1">The sequence shown here is derived from an EMBL/GenBank/DDBJ whole genome shotgun (WGS) entry which is preliminary data.</text>
</comment>
<sequence>MATNTSNDKSRQISIRIPHDVLDEMEAAKFSGESTAGFLVTAARSEIARRQTEGNEEALLLSSLDALTRVEEIGVRAGEEIQQIITVARDELQRRTSIKSEPEN</sequence>
<evidence type="ECO:0008006" key="3">
    <source>
        <dbReference type="Google" id="ProtNLM"/>
    </source>
</evidence>
<evidence type="ECO:0000313" key="2">
    <source>
        <dbReference type="Proteomes" id="UP000234667"/>
    </source>
</evidence>
<dbReference type="Proteomes" id="UP000234667">
    <property type="component" value="Unassembled WGS sequence"/>
</dbReference>
<protein>
    <recommendedName>
        <fullName evidence="3">CopG family transcriptional regulator</fullName>
    </recommendedName>
</protein>
<proteinExistence type="predicted"/>
<organism evidence="1 2">
    <name type="scientific">Klebsiella michiganensis</name>
    <dbReference type="NCBI Taxonomy" id="1134687"/>
    <lineage>
        <taxon>Bacteria</taxon>
        <taxon>Pseudomonadati</taxon>
        <taxon>Pseudomonadota</taxon>
        <taxon>Gammaproteobacteria</taxon>
        <taxon>Enterobacterales</taxon>
        <taxon>Enterobacteriaceae</taxon>
        <taxon>Klebsiella/Raoultella group</taxon>
        <taxon>Klebsiella</taxon>
    </lineage>
</organism>
<dbReference type="EMBL" id="PIDR01000300">
    <property type="protein sequence ID" value="PLO70521.1"/>
    <property type="molecule type" value="Genomic_DNA"/>
</dbReference>
<gene>
    <name evidence="1" type="ORF">CWN49_11910</name>
</gene>
<reference evidence="1 2" key="2">
    <citation type="submission" date="2018-01" db="EMBL/GenBank/DDBJ databases">
        <title>Genomic study of Klebsiella pneumoniae.</title>
        <authorList>
            <person name="Yang Y."/>
            <person name="Bicalho R."/>
        </authorList>
    </citation>
    <scope>NUCLEOTIDE SEQUENCE [LARGE SCALE GENOMIC DNA]</scope>
    <source>
        <strain evidence="1 2">A10</strain>
    </source>
</reference>
<accession>A0A2J5PWV2</accession>
<dbReference type="AlphaFoldDB" id="A0A2J5PWV2"/>
<evidence type="ECO:0000313" key="1">
    <source>
        <dbReference type="EMBL" id="PLO70521.1"/>
    </source>
</evidence>